<evidence type="ECO:0000313" key="8">
    <source>
        <dbReference type="Proteomes" id="UP000708576"/>
    </source>
</evidence>
<sequence>MKQSLFTLLIILLISACSTGDKFKISGNIEDGAGKMLYLQKMELNQTTTIDSVKLKKSGDFSFAGERLNEPTFLLLKMSEQNYITLLADTTEHIEVMANASNMEETYRLTNSIGSAYIQIFNKRMRILNSEIDRILKEFQDLEEDDAEGKKRLETEYRQLITDHKTFVGDFIMENPSSFAGYYALFQRFNDNSPVLNVMDKSDQVYFKTLATSLDIHYPDSERAKHLYNYILGVQVQQQRDELTQKLMEEAKSGFPDIEEKTPQGDTVKLSSLKGKTILLSFWASWDKSSRNENKNLKKIYKKYNHKGFEIYQVSLDRSKVLWENAIEADALPWINVSDLRYTDSYPARLYNIQQLPSNYLISAKGEIVGKDLFGNRLSERLAEIY</sequence>
<keyword evidence="8" id="KW-1185">Reference proteome</keyword>
<dbReference type="PANTHER" id="PTHR42852:SF6">
    <property type="entry name" value="THIOL:DISULFIDE INTERCHANGE PROTEIN DSBE"/>
    <property type="match status" value="1"/>
</dbReference>
<gene>
    <name evidence="7" type="ORF">KEM10_14665</name>
</gene>
<dbReference type="Proteomes" id="UP000708576">
    <property type="component" value="Unassembled WGS sequence"/>
</dbReference>
<reference evidence="7 8" key="1">
    <citation type="journal article" date="2015" name="Int. J. Syst. Evol. Microbiol.">
        <title>Carboxylicivirga linearis sp. nov., isolated from a sea cucumber culture pond.</title>
        <authorList>
            <person name="Wang F.Q."/>
            <person name="Zhou Y.X."/>
            <person name="Lin X.Z."/>
            <person name="Chen G.J."/>
            <person name="Du Z.J."/>
        </authorList>
    </citation>
    <scope>NUCLEOTIDE SEQUENCE [LARGE SCALE GENOMIC DNA]</scope>
    <source>
        <strain evidence="7 8">FB218</strain>
    </source>
</reference>
<dbReference type="PROSITE" id="PS51257">
    <property type="entry name" value="PROKAR_LIPOPROTEIN"/>
    <property type="match status" value="1"/>
</dbReference>
<dbReference type="PROSITE" id="PS51352">
    <property type="entry name" value="THIOREDOXIN_2"/>
    <property type="match status" value="1"/>
</dbReference>
<evidence type="ECO:0000259" key="6">
    <source>
        <dbReference type="PROSITE" id="PS51352"/>
    </source>
</evidence>
<evidence type="ECO:0000256" key="3">
    <source>
        <dbReference type="ARBA" id="ARBA00023157"/>
    </source>
</evidence>
<dbReference type="InterPro" id="IPR013766">
    <property type="entry name" value="Thioredoxin_domain"/>
</dbReference>
<dbReference type="InterPro" id="IPR036249">
    <property type="entry name" value="Thioredoxin-like_sf"/>
</dbReference>
<protein>
    <submittedName>
        <fullName evidence="7">Redoxin domain-containing protein</fullName>
    </submittedName>
</protein>
<feature type="coiled-coil region" evidence="5">
    <location>
        <begin position="118"/>
        <end position="145"/>
    </location>
</feature>
<keyword evidence="5" id="KW-0175">Coiled coil</keyword>
<dbReference type="SUPFAM" id="SSF52833">
    <property type="entry name" value="Thioredoxin-like"/>
    <property type="match status" value="1"/>
</dbReference>
<dbReference type="InterPro" id="IPR025380">
    <property type="entry name" value="DUF4369"/>
</dbReference>
<dbReference type="InterPro" id="IPR000866">
    <property type="entry name" value="AhpC/TSA"/>
</dbReference>
<evidence type="ECO:0000313" key="7">
    <source>
        <dbReference type="EMBL" id="MBS2099535.1"/>
    </source>
</evidence>
<organism evidence="7 8">
    <name type="scientific">Carboxylicivirga linearis</name>
    <dbReference type="NCBI Taxonomy" id="1628157"/>
    <lineage>
        <taxon>Bacteria</taxon>
        <taxon>Pseudomonadati</taxon>
        <taxon>Bacteroidota</taxon>
        <taxon>Bacteroidia</taxon>
        <taxon>Marinilabiliales</taxon>
        <taxon>Marinilabiliaceae</taxon>
        <taxon>Carboxylicivirga</taxon>
    </lineage>
</organism>
<dbReference type="EMBL" id="JAGUCO010000012">
    <property type="protein sequence ID" value="MBS2099535.1"/>
    <property type="molecule type" value="Genomic_DNA"/>
</dbReference>
<dbReference type="CDD" id="cd02966">
    <property type="entry name" value="TlpA_like_family"/>
    <property type="match status" value="1"/>
</dbReference>
<evidence type="ECO:0000256" key="1">
    <source>
        <dbReference type="ARBA" id="ARBA00004196"/>
    </source>
</evidence>
<feature type="domain" description="Thioredoxin" evidence="6">
    <location>
        <begin position="249"/>
        <end position="386"/>
    </location>
</feature>
<evidence type="ECO:0000256" key="5">
    <source>
        <dbReference type="SAM" id="Coils"/>
    </source>
</evidence>
<dbReference type="Gene3D" id="3.40.30.10">
    <property type="entry name" value="Glutaredoxin"/>
    <property type="match status" value="1"/>
</dbReference>
<dbReference type="InterPro" id="IPR050553">
    <property type="entry name" value="Thioredoxin_ResA/DsbE_sf"/>
</dbReference>
<dbReference type="PANTHER" id="PTHR42852">
    <property type="entry name" value="THIOL:DISULFIDE INTERCHANGE PROTEIN DSBE"/>
    <property type="match status" value="1"/>
</dbReference>
<keyword evidence="4" id="KW-0676">Redox-active center</keyword>
<keyword evidence="2" id="KW-0201">Cytochrome c-type biogenesis</keyword>
<proteinExistence type="predicted"/>
<evidence type="ECO:0000256" key="2">
    <source>
        <dbReference type="ARBA" id="ARBA00022748"/>
    </source>
</evidence>
<comment type="caution">
    <text evidence="7">The sequence shown here is derived from an EMBL/GenBank/DDBJ whole genome shotgun (WGS) entry which is preliminary data.</text>
</comment>
<keyword evidence="3" id="KW-1015">Disulfide bond</keyword>
<accession>A0ABS5JX99</accession>
<dbReference type="Pfam" id="PF00578">
    <property type="entry name" value="AhpC-TSA"/>
    <property type="match status" value="1"/>
</dbReference>
<name>A0ABS5JX99_9BACT</name>
<dbReference type="Pfam" id="PF14289">
    <property type="entry name" value="DUF4369"/>
    <property type="match status" value="1"/>
</dbReference>
<evidence type="ECO:0000256" key="4">
    <source>
        <dbReference type="ARBA" id="ARBA00023284"/>
    </source>
</evidence>
<comment type="subcellular location">
    <subcellularLocation>
        <location evidence="1">Cell envelope</location>
    </subcellularLocation>
</comment>